<comment type="similarity">
    <text evidence="1">Belongs to the ABC transporter superfamily.</text>
</comment>
<organism evidence="6 7">
    <name type="scientific">Tamaricihabitans halophyticus</name>
    <dbReference type="NCBI Taxonomy" id="1262583"/>
    <lineage>
        <taxon>Bacteria</taxon>
        <taxon>Bacillati</taxon>
        <taxon>Actinomycetota</taxon>
        <taxon>Actinomycetes</taxon>
        <taxon>Pseudonocardiales</taxon>
        <taxon>Pseudonocardiaceae</taxon>
        <taxon>Tamaricihabitans</taxon>
    </lineage>
</organism>
<feature type="domain" description="ABC transporter" evidence="5">
    <location>
        <begin position="6"/>
        <end position="248"/>
    </location>
</feature>
<dbReference type="GO" id="GO:0005524">
    <property type="term" value="F:ATP binding"/>
    <property type="evidence" value="ECO:0007669"/>
    <property type="project" value="UniProtKB-KW"/>
</dbReference>
<accession>A0A4V2SUE6</accession>
<evidence type="ECO:0000256" key="4">
    <source>
        <dbReference type="ARBA" id="ARBA00022840"/>
    </source>
</evidence>
<protein>
    <submittedName>
        <fullName evidence="6">Peptide/nickel transport system ATP-binding protein</fullName>
    </submittedName>
</protein>
<evidence type="ECO:0000313" key="7">
    <source>
        <dbReference type="Proteomes" id="UP000294911"/>
    </source>
</evidence>
<proteinExistence type="inferred from homology"/>
<dbReference type="AlphaFoldDB" id="A0A4V2SUE6"/>
<comment type="caution">
    <text evidence="6">The sequence shown here is derived from an EMBL/GenBank/DDBJ whole genome shotgun (WGS) entry which is preliminary data.</text>
</comment>
<dbReference type="InterPro" id="IPR003439">
    <property type="entry name" value="ABC_transporter-like_ATP-bd"/>
</dbReference>
<dbReference type="CDD" id="cd03257">
    <property type="entry name" value="ABC_NikE_OppD_transporters"/>
    <property type="match status" value="1"/>
</dbReference>
<dbReference type="GO" id="GO:0016887">
    <property type="term" value="F:ATP hydrolysis activity"/>
    <property type="evidence" value="ECO:0007669"/>
    <property type="project" value="InterPro"/>
</dbReference>
<dbReference type="GO" id="GO:0055085">
    <property type="term" value="P:transmembrane transport"/>
    <property type="evidence" value="ECO:0007669"/>
    <property type="project" value="UniProtKB-ARBA"/>
</dbReference>
<dbReference type="PROSITE" id="PS50893">
    <property type="entry name" value="ABC_TRANSPORTER_2"/>
    <property type="match status" value="1"/>
</dbReference>
<gene>
    <name evidence="6" type="ORF">EV191_103320</name>
</gene>
<dbReference type="Pfam" id="PF00005">
    <property type="entry name" value="ABC_tran"/>
    <property type="match status" value="1"/>
</dbReference>
<evidence type="ECO:0000256" key="2">
    <source>
        <dbReference type="ARBA" id="ARBA00022448"/>
    </source>
</evidence>
<reference evidence="6 7" key="1">
    <citation type="submission" date="2019-03" db="EMBL/GenBank/DDBJ databases">
        <title>Genomic Encyclopedia of Type Strains, Phase IV (KMG-IV): sequencing the most valuable type-strain genomes for metagenomic binning, comparative biology and taxonomic classification.</title>
        <authorList>
            <person name="Goeker M."/>
        </authorList>
    </citation>
    <scope>NUCLEOTIDE SEQUENCE [LARGE SCALE GENOMIC DNA]</scope>
    <source>
        <strain evidence="6 7">DSM 45765</strain>
    </source>
</reference>
<dbReference type="RefSeq" id="WP_132877027.1">
    <property type="nucleotide sequence ID" value="NZ_SLXQ01000003.1"/>
</dbReference>
<keyword evidence="4 6" id="KW-0067">ATP-binding</keyword>
<dbReference type="PANTHER" id="PTHR43776">
    <property type="entry name" value="TRANSPORT ATP-BINDING PROTEIN"/>
    <property type="match status" value="1"/>
</dbReference>
<dbReference type="InterPro" id="IPR017871">
    <property type="entry name" value="ABC_transporter-like_CS"/>
</dbReference>
<dbReference type="Gene3D" id="3.40.50.300">
    <property type="entry name" value="P-loop containing nucleotide triphosphate hydrolases"/>
    <property type="match status" value="1"/>
</dbReference>
<dbReference type="EMBL" id="SLXQ01000003">
    <property type="protein sequence ID" value="TCP54276.1"/>
    <property type="molecule type" value="Genomic_DNA"/>
</dbReference>
<evidence type="ECO:0000259" key="5">
    <source>
        <dbReference type="PROSITE" id="PS50893"/>
    </source>
</evidence>
<dbReference type="SUPFAM" id="SSF52540">
    <property type="entry name" value="P-loop containing nucleoside triphosphate hydrolases"/>
    <property type="match status" value="1"/>
</dbReference>
<keyword evidence="7" id="KW-1185">Reference proteome</keyword>
<sequence length="259" mass="27880">MNTPLFELQGVHRQYRMHRGQARIALHGIDLSMPADRHLGIIGESGAGKSTLLRLLLALETADSGQIWFRGKEIAPAAARELAWFRREVQHVAQDPASSLNPRMTVADIIREPLHCLRIAGNHAARVTELLTAVGLDSGAAKHKPAAFSGGQRQRIAIARALAPEPSVLIGDEPLSSLDPHTKVQLLELLDELAATRNLRLVLVSHDLGVVERLCDDVAVLAEGQLAEFGTVDTVFRTPASAASRQLLSAAPRLPVAGS</sequence>
<evidence type="ECO:0000313" key="6">
    <source>
        <dbReference type="EMBL" id="TCP54276.1"/>
    </source>
</evidence>
<evidence type="ECO:0000256" key="1">
    <source>
        <dbReference type="ARBA" id="ARBA00005417"/>
    </source>
</evidence>
<dbReference type="PROSITE" id="PS00211">
    <property type="entry name" value="ABC_TRANSPORTER_1"/>
    <property type="match status" value="1"/>
</dbReference>
<dbReference type="OrthoDB" id="5170605at2"/>
<dbReference type="Proteomes" id="UP000294911">
    <property type="component" value="Unassembled WGS sequence"/>
</dbReference>
<dbReference type="InterPro" id="IPR027417">
    <property type="entry name" value="P-loop_NTPase"/>
</dbReference>
<dbReference type="PANTHER" id="PTHR43776:SF7">
    <property type="entry name" value="D,D-DIPEPTIDE TRANSPORT ATP-BINDING PROTEIN DDPF-RELATED"/>
    <property type="match status" value="1"/>
</dbReference>
<keyword evidence="2" id="KW-0813">Transport</keyword>
<dbReference type="InterPro" id="IPR003593">
    <property type="entry name" value="AAA+_ATPase"/>
</dbReference>
<dbReference type="InterPro" id="IPR050319">
    <property type="entry name" value="ABC_transp_ATP-bind"/>
</dbReference>
<keyword evidence="3" id="KW-0547">Nucleotide-binding</keyword>
<name>A0A4V2SUE6_9PSEU</name>
<dbReference type="SMART" id="SM00382">
    <property type="entry name" value="AAA"/>
    <property type="match status" value="1"/>
</dbReference>
<evidence type="ECO:0000256" key="3">
    <source>
        <dbReference type="ARBA" id="ARBA00022741"/>
    </source>
</evidence>